<dbReference type="GO" id="GO:0005886">
    <property type="term" value="C:plasma membrane"/>
    <property type="evidence" value="ECO:0007669"/>
    <property type="project" value="UniProtKB-SubCell"/>
</dbReference>
<dbReference type="InterPro" id="IPR000462">
    <property type="entry name" value="CDP-OH_P_trans"/>
</dbReference>
<dbReference type="UniPathway" id="UPA00085"/>
<dbReference type="EC" id="2.7.8.39" evidence="2"/>
<comment type="pathway">
    <text evidence="2">Lipid metabolism; phospholipid metabolism.</text>
</comment>
<dbReference type="HAMAP" id="MF_02242">
    <property type="entry name" value="AIP_synthase"/>
    <property type="match status" value="1"/>
</dbReference>
<gene>
    <name evidence="4" type="ORF">DRJ31_03970</name>
</gene>
<evidence type="ECO:0000313" key="4">
    <source>
        <dbReference type="EMBL" id="RLE49717.1"/>
    </source>
</evidence>
<comment type="similarity">
    <text evidence="2 3">Belongs to the CDP-alcohol phosphatidyltransferase class-I family.</text>
</comment>
<evidence type="ECO:0000256" key="3">
    <source>
        <dbReference type="RuleBase" id="RU003750"/>
    </source>
</evidence>
<comment type="cofactor">
    <cofactor evidence="2">
        <name>Mn(2+)</name>
        <dbReference type="ChEBI" id="CHEBI:29035"/>
    </cofactor>
    <cofactor evidence="2">
        <name>Mg(2+)</name>
        <dbReference type="ChEBI" id="CHEBI:18420"/>
    </cofactor>
    <text evidence="2">Binds 2 Mg(2+) or Mn(2+) ions per subunit.</text>
</comment>
<keyword evidence="2" id="KW-1133">Transmembrane helix</keyword>
<keyword evidence="2" id="KW-0443">Lipid metabolism</keyword>
<comment type="caution">
    <text evidence="2">Lacks conserved residue(s) required for the propagation of feature annotation.</text>
</comment>
<feature type="binding site" evidence="2">
    <location>
        <position position="53"/>
    </location>
    <ligand>
        <name>Mg(2+)</name>
        <dbReference type="ChEBI" id="CHEBI:18420"/>
        <label>1</label>
    </ligand>
</feature>
<keyword evidence="2" id="KW-0472">Membrane</keyword>
<dbReference type="InterPro" id="IPR043130">
    <property type="entry name" value="CDP-OH_PTrfase_TM_dom"/>
</dbReference>
<comment type="catalytic activity">
    <reaction evidence="2">
        <text>CDP-2,3-bis-O-(phytanyl)-sn-glycerol + 1D-myo-inositol 3-phosphate = saturated 1-archaetidyl-1D-myo-inositol 3-phosphate + CMP + H(+)</text>
        <dbReference type="Rhea" id="RHEA:36823"/>
        <dbReference type="ChEBI" id="CHEBI:15378"/>
        <dbReference type="ChEBI" id="CHEBI:58401"/>
        <dbReference type="ChEBI" id="CHEBI:60377"/>
        <dbReference type="ChEBI" id="CHEBI:74004"/>
        <dbReference type="ChEBI" id="CHEBI:74006"/>
        <dbReference type="EC" id="2.7.8.39"/>
    </reaction>
</comment>
<organism evidence="4 5">
    <name type="scientific">Thermoproteota archaeon</name>
    <dbReference type="NCBI Taxonomy" id="2056631"/>
    <lineage>
        <taxon>Archaea</taxon>
        <taxon>Thermoproteota</taxon>
    </lineage>
</organism>
<sequence>MIYPLASAIAKTKISPNTISLMGVIFALSSATLYYYRELWIAATMLLVSGFLDALDGAVARIEGKATKFGAFLDSLLDRYADSAVIAAIILAGLCDLLLGIIALIGTLLVSYSRAKAELEGIQMSGIGLMERAERILLIAVASFFNMLWLAIVLLAILTNVTVIHRALHVWSKLRMLKTLSQAHS</sequence>
<dbReference type="InterPro" id="IPR048254">
    <property type="entry name" value="CDP_ALCOHOL_P_TRANSF_CS"/>
</dbReference>
<dbReference type="InterPro" id="IPR044270">
    <property type="entry name" value="AIP_synthase"/>
</dbReference>
<evidence type="ECO:0000256" key="2">
    <source>
        <dbReference type="HAMAP-Rule" id="MF_02242"/>
    </source>
</evidence>
<keyword evidence="2" id="KW-0460">Magnesium</keyword>
<dbReference type="GO" id="GO:0008654">
    <property type="term" value="P:phospholipid biosynthetic process"/>
    <property type="evidence" value="ECO:0007669"/>
    <property type="project" value="UniProtKB-UniRule"/>
</dbReference>
<reference evidence="4 5" key="1">
    <citation type="submission" date="2018-06" db="EMBL/GenBank/DDBJ databases">
        <title>Extensive metabolic versatility and redundancy in microbially diverse, dynamic hydrothermal sediments.</title>
        <authorList>
            <person name="Dombrowski N."/>
            <person name="Teske A."/>
            <person name="Baker B.J."/>
        </authorList>
    </citation>
    <scope>NUCLEOTIDE SEQUENCE [LARGE SCALE GENOMIC DNA]</scope>
    <source>
        <strain evidence="4">B66_G16</strain>
    </source>
</reference>
<keyword evidence="1 2" id="KW-0808">Transferase</keyword>
<comment type="subcellular location">
    <subcellularLocation>
        <location evidence="2">Cell membrane</location>
        <topology evidence="2">Multi-pass membrane protein</topology>
    </subcellularLocation>
</comment>
<dbReference type="GO" id="GO:0016780">
    <property type="term" value="F:phosphotransferase activity, for other substituted phosphate groups"/>
    <property type="evidence" value="ECO:0007669"/>
    <property type="project" value="UniProtKB-UniRule"/>
</dbReference>
<keyword evidence="2" id="KW-1003">Cell membrane</keyword>
<keyword evidence="2" id="KW-1208">Phospholipid metabolism</keyword>
<feature type="transmembrane region" description="Helical" evidence="2">
    <location>
        <begin position="19"/>
        <end position="36"/>
    </location>
</feature>
<dbReference type="AlphaFoldDB" id="A0A497ER61"/>
<dbReference type="PROSITE" id="PS00379">
    <property type="entry name" value="CDP_ALCOHOL_P_TRANSF"/>
    <property type="match status" value="1"/>
</dbReference>
<feature type="binding site" evidence="2">
    <location>
        <position position="78"/>
    </location>
    <ligand>
        <name>Mg(2+)</name>
        <dbReference type="ChEBI" id="CHEBI:18420"/>
        <label>2</label>
    </ligand>
</feature>
<evidence type="ECO:0000256" key="1">
    <source>
        <dbReference type="ARBA" id="ARBA00022679"/>
    </source>
</evidence>
<protein>
    <recommendedName>
        <fullName evidence="2">Archaetidylinositol phosphate synthase</fullName>
        <shortName evidence="2">AIP synthase</shortName>
        <ecNumber evidence="2">2.7.8.39</ecNumber>
    </recommendedName>
</protein>
<dbReference type="EMBL" id="QMQV01000025">
    <property type="protein sequence ID" value="RLE49717.1"/>
    <property type="molecule type" value="Genomic_DNA"/>
</dbReference>
<proteinExistence type="inferred from homology"/>
<feature type="transmembrane region" description="Helical" evidence="2">
    <location>
        <begin position="136"/>
        <end position="158"/>
    </location>
</feature>
<name>A0A497ER61_9CREN</name>
<keyword evidence="2" id="KW-0479">Metal-binding</keyword>
<keyword evidence="2" id="KW-0812">Transmembrane</keyword>
<dbReference type="Gene3D" id="1.20.120.1760">
    <property type="match status" value="1"/>
</dbReference>
<feature type="transmembrane region" description="Helical" evidence="2">
    <location>
        <begin position="84"/>
        <end position="115"/>
    </location>
</feature>
<evidence type="ECO:0000313" key="5">
    <source>
        <dbReference type="Proteomes" id="UP000278475"/>
    </source>
</evidence>
<feature type="binding site" evidence="2">
    <location>
        <position position="56"/>
    </location>
    <ligand>
        <name>Mg(2+)</name>
        <dbReference type="ChEBI" id="CHEBI:18420"/>
        <label>1</label>
    </ligand>
</feature>
<feature type="active site" description="Proton acceptor" evidence="2">
    <location>
        <position position="78"/>
    </location>
</feature>
<dbReference type="GO" id="GO:0000287">
    <property type="term" value="F:magnesium ion binding"/>
    <property type="evidence" value="ECO:0007669"/>
    <property type="project" value="UniProtKB-UniRule"/>
</dbReference>
<dbReference type="InterPro" id="IPR054868">
    <property type="entry name" value="archin_ph_syn"/>
</dbReference>
<comment type="caution">
    <text evidence="4">The sequence shown here is derived from an EMBL/GenBank/DDBJ whole genome shotgun (WGS) entry which is preliminary data.</text>
</comment>
<comment type="function">
    <text evidence="2">Catalyzes the formation of archaetidylinositol phosphate (AIP) from CDP-archaeol (CDP-ArOH or CDP-2,3-bis-(O-phytanyl)-sn-glycerol) and 1L-myo-inositol 1-phosphate (IP or 1D-myo-inositol 3-phosphate). AIP is a precursor of archaetidyl-myo-inositol (AI), an ether-type inositol phospholipid ubiquitously distributed in archaea membranes and essential for glycolipid biosynthesis in archaea.</text>
</comment>
<feature type="binding site" evidence="2">
    <location>
        <position position="74"/>
    </location>
    <ligand>
        <name>Mg(2+)</name>
        <dbReference type="ChEBI" id="CHEBI:18420"/>
        <label>1</label>
    </ligand>
</feature>
<dbReference type="Pfam" id="PF01066">
    <property type="entry name" value="CDP-OH_P_transf"/>
    <property type="match status" value="1"/>
</dbReference>
<feature type="binding site" evidence="2">
    <location>
        <position position="74"/>
    </location>
    <ligand>
        <name>Mg(2+)</name>
        <dbReference type="ChEBI" id="CHEBI:18420"/>
        <label>2</label>
    </ligand>
</feature>
<keyword evidence="2" id="KW-0464">Manganese</keyword>
<dbReference type="NCBIfam" id="NF040950">
    <property type="entry name" value="archin_ph_syn"/>
    <property type="match status" value="1"/>
</dbReference>
<dbReference type="Proteomes" id="UP000278475">
    <property type="component" value="Unassembled WGS sequence"/>
</dbReference>
<accession>A0A497ER61</accession>
<feature type="binding site" evidence="2">
    <location>
        <position position="53"/>
    </location>
    <ligand>
        <name>Mg(2+)</name>
        <dbReference type="ChEBI" id="CHEBI:18420"/>
        <label>2</label>
    </ligand>
</feature>
<keyword evidence="2" id="KW-0444">Lipid biosynthesis</keyword>